<accession>A0A0M0JRZ1</accession>
<comment type="caution">
    <text evidence="3">The sequence shown here is derived from an EMBL/GenBank/DDBJ whole genome shotgun (WGS) entry which is preliminary data.</text>
</comment>
<feature type="region of interest" description="Disordered" evidence="1">
    <location>
        <begin position="376"/>
        <end position="426"/>
    </location>
</feature>
<keyword evidence="2" id="KW-0812">Transmembrane</keyword>
<dbReference type="EMBL" id="JWZX01002429">
    <property type="protein sequence ID" value="KOO29359.1"/>
    <property type="molecule type" value="Genomic_DNA"/>
</dbReference>
<dbReference type="AlphaFoldDB" id="A0A0M0JRZ1"/>
<name>A0A0M0JRZ1_9EUKA</name>
<sequence length="426" mass="45005">MPKPTNKLTAPRPTTSVFSAQHIADVLALVCCAAVNDRASRLHPLLAVAGALSAPIALASLPVLLLGAASRTALCIVFAHLIAAALRWKALNMDEESAHPLDRPEAGLSGYVAAFTFVPEAVYRWAELRGAPWSVEVWHGTDGSSLHVGALPSPRHVRQLASAHANGAGPRVVVLNACRCTTRPVRVYLHCESGAYAACVAAAFVASVDESLVDGEAASARICSLTAGRLRAAPREAARLSKLVLSLSRSKRRDERTKAVGAVGAVEGSAPSGVVPGGGSEAAAAVADEDEDDEDDESEVEVEAAASEQRERWQTYQQAVAEHGTPGFPKGLGTHGMLGARHNAGGWTEVSTAPKRMGPGAIAESYAAKAAAAQAQSLREAREAQALTDKQRKNKRKQEKAKEETARREAERQARLQETIRQRARG</sequence>
<protein>
    <submittedName>
        <fullName evidence="3">Uncharacterized protein</fullName>
    </submittedName>
</protein>
<evidence type="ECO:0000313" key="3">
    <source>
        <dbReference type="EMBL" id="KOO29359.1"/>
    </source>
</evidence>
<evidence type="ECO:0000313" key="4">
    <source>
        <dbReference type="Proteomes" id="UP000037460"/>
    </source>
</evidence>
<feature type="compositionally biased region" description="Basic and acidic residues" evidence="1">
    <location>
        <begin position="400"/>
        <end position="426"/>
    </location>
</feature>
<organism evidence="3 4">
    <name type="scientific">Chrysochromulina tobinii</name>
    <dbReference type="NCBI Taxonomy" id="1460289"/>
    <lineage>
        <taxon>Eukaryota</taxon>
        <taxon>Haptista</taxon>
        <taxon>Haptophyta</taxon>
        <taxon>Prymnesiophyceae</taxon>
        <taxon>Prymnesiales</taxon>
        <taxon>Chrysochromulinaceae</taxon>
        <taxon>Chrysochromulina</taxon>
    </lineage>
</organism>
<feature type="compositionally biased region" description="Acidic residues" evidence="1">
    <location>
        <begin position="287"/>
        <end position="299"/>
    </location>
</feature>
<feature type="transmembrane region" description="Helical" evidence="2">
    <location>
        <begin position="45"/>
        <end position="65"/>
    </location>
</feature>
<keyword evidence="2" id="KW-0472">Membrane</keyword>
<feature type="region of interest" description="Disordered" evidence="1">
    <location>
        <begin position="267"/>
        <end position="299"/>
    </location>
</feature>
<evidence type="ECO:0000256" key="2">
    <source>
        <dbReference type="SAM" id="Phobius"/>
    </source>
</evidence>
<dbReference type="Proteomes" id="UP000037460">
    <property type="component" value="Unassembled WGS sequence"/>
</dbReference>
<evidence type="ECO:0000256" key="1">
    <source>
        <dbReference type="SAM" id="MobiDB-lite"/>
    </source>
</evidence>
<proteinExistence type="predicted"/>
<keyword evidence="2" id="KW-1133">Transmembrane helix</keyword>
<gene>
    <name evidence="3" type="ORF">Ctob_001987</name>
</gene>
<keyword evidence="4" id="KW-1185">Reference proteome</keyword>
<reference evidence="4" key="1">
    <citation type="journal article" date="2015" name="PLoS Genet.">
        <title>Genome Sequence and Transcriptome Analyses of Chrysochromulina tobin: Metabolic Tools for Enhanced Algal Fitness in the Prominent Order Prymnesiales (Haptophyceae).</title>
        <authorList>
            <person name="Hovde B.T."/>
            <person name="Deodato C.R."/>
            <person name="Hunsperger H.M."/>
            <person name="Ryken S.A."/>
            <person name="Yost W."/>
            <person name="Jha R.K."/>
            <person name="Patterson J."/>
            <person name="Monnat R.J. Jr."/>
            <person name="Barlow S.B."/>
            <person name="Starkenburg S.R."/>
            <person name="Cattolico R.A."/>
        </authorList>
    </citation>
    <scope>NUCLEOTIDE SEQUENCE</scope>
    <source>
        <strain evidence="4">CCMP291</strain>
    </source>
</reference>